<dbReference type="FunFam" id="1.25.70.10:FF:000001">
    <property type="entry name" value="Mitochondrial transcription termination factor-like"/>
    <property type="match status" value="1"/>
</dbReference>
<dbReference type="Pfam" id="PF00400">
    <property type="entry name" value="WD40"/>
    <property type="match status" value="1"/>
</dbReference>
<keyword evidence="5" id="KW-0677">Repeat</keyword>
<keyword evidence="13" id="KW-1185">Reference proteome</keyword>
<evidence type="ECO:0000256" key="6">
    <source>
        <dbReference type="ARBA" id="ARBA00022776"/>
    </source>
</evidence>
<comment type="function">
    <text evidence="9">Component of the anaphase promoting complex/cyclosome (APC/C), a cell cycle-regulated E3 ubiquitin-protein ligase complex that controls progression through mitosis and the G1 phase of the cell cycle.</text>
</comment>
<evidence type="ECO:0000256" key="7">
    <source>
        <dbReference type="ARBA" id="ARBA00022946"/>
    </source>
</evidence>
<evidence type="ECO:0000256" key="10">
    <source>
        <dbReference type="PROSITE-ProRule" id="PRU00221"/>
    </source>
</evidence>
<keyword evidence="4" id="KW-0132">Cell division</keyword>
<dbReference type="Proteomes" id="UP000243459">
    <property type="component" value="Unassembled WGS sequence"/>
</dbReference>
<keyword evidence="2" id="KW-0805">Transcription regulation</keyword>
<dbReference type="InterPro" id="IPR038538">
    <property type="entry name" value="MTERF_sf"/>
</dbReference>
<dbReference type="Gene3D" id="2.130.10.10">
    <property type="entry name" value="YVTN repeat-like/Quinoprotein amine dehydrogenase"/>
    <property type="match status" value="1"/>
</dbReference>
<dbReference type="InterPro" id="IPR024977">
    <property type="entry name" value="Apc4-like_WD40_dom"/>
</dbReference>
<dbReference type="EMBL" id="KV863318">
    <property type="protein sequence ID" value="ONK55675.1"/>
    <property type="molecule type" value="Genomic_DNA"/>
</dbReference>
<dbReference type="GO" id="GO:0031145">
    <property type="term" value="P:anaphase-promoting complex-dependent catabolic process"/>
    <property type="evidence" value="ECO:0007669"/>
    <property type="project" value="TreeGrafter"/>
</dbReference>
<dbReference type="PROSITE" id="PS50082">
    <property type="entry name" value="WD_REPEATS_2"/>
    <property type="match status" value="1"/>
</dbReference>
<proteinExistence type="inferred from homology"/>
<dbReference type="GO" id="GO:0006353">
    <property type="term" value="P:DNA-templated transcription termination"/>
    <property type="evidence" value="ECO:0007669"/>
    <property type="project" value="UniProtKB-KW"/>
</dbReference>
<evidence type="ECO:0000256" key="4">
    <source>
        <dbReference type="ARBA" id="ARBA00022618"/>
    </source>
</evidence>
<keyword evidence="2" id="KW-0806">Transcription termination</keyword>
<dbReference type="PANTHER" id="PTHR19918:SF8">
    <property type="entry name" value="FI02843P"/>
    <property type="match status" value="1"/>
</dbReference>
<dbReference type="GO" id="GO:0003676">
    <property type="term" value="F:nucleic acid binding"/>
    <property type="evidence" value="ECO:0007669"/>
    <property type="project" value="InterPro"/>
</dbReference>
<organism evidence="12 13">
    <name type="scientific">Asparagus officinalis</name>
    <name type="common">Garden asparagus</name>
    <dbReference type="NCBI Taxonomy" id="4686"/>
    <lineage>
        <taxon>Eukaryota</taxon>
        <taxon>Viridiplantae</taxon>
        <taxon>Streptophyta</taxon>
        <taxon>Embryophyta</taxon>
        <taxon>Tracheophyta</taxon>
        <taxon>Spermatophyta</taxon>
        <taxon>Magnoliopsida</taxon>
        <taxon>Liliopsida</taxon>
        <taxon>Asparagales</taxon>
        <taxon>Asparagaceae</taxon>
        <taxon>Asparagoideae</taxon>
        <taxon>Asparagus</taxon>
    </lineage>
</organism>
<dbReference type="GO" id="GO:0005680">
    <property type="term" value="C:anaphase-promoting complex"/>
    <property type="evidence" value="ECO:0007669"/>
    <property type="project" value="TreeGrafter"/>
</dbReference>
<name>A0A1R3L7S8_ASPOF</name>
<evidence type="ECO:0000313" key="13">
    <source>
        <dbReference type="Proteomes" id="UP000243459"/>
    </source>
</evidence>
<evidence type="ECO:0000256" key="2">
    <source>
        <dbReference type="ARBA" id="ARBA00022472"/>
    </source>
</evidence>
<evidence type="ECO:0000256" key="8">
    <source>
        <dbReference type="ARBA" id="ARBA00023306"/>
    </source>
</evidence>
<dbReference type="GO" id="GO:0010997">
    <property type="term" value="F:anaphase-promoting complex binding"/>
    <property type="evidence" value="ECO:0007669"/>
    <property type="project" value="InterPro"/>
</dbReference>
<keyword evidence="6" id="KW-0498">Mitosis</keyword>
<dbReference type="AlphaFoldDB" id="A0A1R3L7S8"/>
<evidence type="ECO:0000259" key="11">
    <source>
        <dbReference type="Pfam" id="PF12894"/>
    </source>
</evidence>
<dbReference type="InterPro" id="IPR003690">
    <property type="entry name" value="MTERF"/>
</dbReference>
<dbReference type="InterPro" id="IPR033010">
    <property type="entry name" value="Cdc20/Fizzy"/>
</dbReference>
<evidence type="ECO:0000256" key="5">
    <source>
        <dbReference type="ARBA" id="ARBA00022737"/>
    </source>
</evidence>
<evidence type="ECO:0000313" key="12">
    <source>
        <dbReference type="EMBL" id="ONK55675.1"/>
    </source>
</evidence>
<dbReference type="PANTHER" id="PTHR19918">
    <property type="entry name" value="CELL DIVISION CYCLE 20 CDC20 FIZZY -RELATED"/>
    <property type="match status" value="1"/>
</dbReference>
<dbReference type="GO" id="GO:1905786">
    <property type="term" value="P:positive regulation of anaphase-promoting complex-dependent catabolic process"/>
    <property type="evidence" value="ECO:0007669"/>
    <property type="project" value="TreeGrafter"/>
</dbReference>
<evidence type="ECO:0000256" key="3">
    <source>
        <dbReference type="ARBA" id="ARBA00022574"/>
    </source>
</evidence>
<evidence type="ECO:0000256" key="1">
    <source>
        <dbReference type="ARBA" id="ARBA00007692"/>
    </source>
</evidence>
<dbReference type="SMART" id="SM00733">
    <property type="entry name" value="Mterf"/>
    <property type="match status" value="7"/>
</dbReference>
<keyword evidence="2" id="KW-0804">Transcription</keyword>
<dbReference type="Pfam" id="PF02536">
    <property type="entry name" value="mTERF"/>
    <property type="match status" value="2"/>
</dbReference>
<dbReference type="InterPro" id="IPR001680">
    <property type="entry name" value="WD40_rpt"/>
</dbReference>
<dbReference type="SUPFAM" id="SSF50978">
    <property type="entry name" value="WD40 repeat-like"/>
    <property type="match status" value="1"/>
</dbReference>
<evidence type="ECO:0000256" key="9">
    <source>
        <dbReference type="ARBA" id="ARBA00023425"/>
    </source>
</evidence>
<protein>
    <recommendedName>
        <fullName evidence="11">Anaphase-promoting complex subunit 4-like WD40 domain-containing protein</fullName>
    </recommendedName>
</protein>
<gene>
    <name evidence="12" type="ORF">A4U43_UnF280</name>
</gene>
<accession>A0A1R3L7S8</accession>
<feature type="domain" description="Anaphase-promoting complex subunit 4-like WD40" evidence="11">
    <location>
        <begin position="83"/>
        <end position="168"/>
    </location>
</feature>
<keyword evidence="7" id="KW-0809">Transit peptide</keyword>
<dbReference type="InterPro" id="IPR036322">
    <property type="entry name" value="WD40_repeat_dom_sf"/>
</dbReference>
<sequence>MEFDDVSQLRRRRDREIPLLSFPMTPVNPDVPSKWGHYRQILNDLFSNNSNNTKKRKRSVLYSDRVLDAIGLEDADHLNVLDWNPSILLSIVLDDTVHLWNPNSSADCVLTTGESGGGSVTSVSWAPDGRHIAIGLDNGRIQLWDAEGKRKLRTLMSRSSRIGALAWQGNILTSGGSDGLVIDSDPRLPSSSVVVHTYRGHRRGDICGLEWADSGFKQLASGGRDGLVYIWDSRIEDRWMFRLRAAATGAVRALGWCPFRENLLATGGGVGGDADDDSNGSIKFWNTRTGDCVSSVTTGSSQIANLITKCPILIASNWDKTIKPKFYYLQSAGYSSSDLASLLSSIPHILTASLENRLKPNFELLKSIIGSNKLIASALRQTTRLIQGNLETDFLPNVKTLESCGIPNTSIAKLVGLHPRVILMPNENFKVTVELIREMGFNPLSTMFVHGVAAVSRFNHSTWKKKLGVYKSLGWSQKEVMSAFVRQPFCMLLSEKKIRKAMDFYVKELKWGPSFLSVHPVLLNLSLEKRVMPRCSVTSLLEAEGLMTKSSSVHFLMITEKDFLDKYVIRYKNQIPKLLDAYRADSQKACSEAIL</sequence>
<dbReference type="Gramene" id="ONK55675">
    <property type="protein sequence ID" value="ONK55675"/>
    <property type="gene ID" value="A4U43_UnF280"/>
</dbReference>
<dbReference type="InterPro" id="IPR015943">
    <property type="entry name" value="WD40/YVTN_repeat-like_dom_sf"/>
</dbReference>
<reference evidence="13" key="1">
    <citation type="journal article" date="2017" name="Nat. Commun.">
        <title>The asparagus genome sheds light on the origin and evolution of a young Y chromosome.</title>
        <authorList>
            <person name="Harkess A."/>
            <person name="Zhou J."/>
            <person name="Xu C."/>
            <person name="Bowers J.E."/>
            <person name="Van der Hulst R."/>
            <person name="Ayyampalayam S."/>
            <person name="Mercati F."/>
            <person name="Riccardi P."/>
            <person name="McKain M.R."/>
            <person name="Kakrana A."/>
            <person name="Tang H."/>
            <person name="Ray J."/>
            <person name="Groenendijk J."/>
            <person name="Arikit S."/>
            <person name="Mathioni S.M."/>
            <person name="Nakano M."/>
            <person name="Shan H."/>
            <person name="Telgmann-Rauber A."/>
            <person name="Kanno A."/>
            <person name="Yue Z."/>
            <person name="Chen H."/>
            <person name="Li W."/>
            <person name="Chen Y."/>
            <person name="Xu X."/>
            <person name="Zhang Y."/>
            <person name="Luo S."/>
            <person name="Chen H."/>
            <person name="Gao J."/>
            <person name="Mao Z."/>
            <person name="Pires J.C."/>
            <person name="Luo M."/>
            <person name="Kudrna D."/>
            <person name="Wing R.A."/>
            <person name="Meyers B.C."/>
            <person name="Yi K."/>
            <person name="Kong H."/>
            <person name="Lavrijsen P."/>
            <person name="Sunseri F."/>
            <person name="Falavigna A."/>
            <person name="Ye Y."/>
            <person name="Leebens-Mack J.H."/>
            <person name="Chen G."/>
        </authorList>
    </citation>
    <scope>NUCLEOTIDE SEQUENCE [LARGE SCALE GENOMIC DNA]</scope>
    <source>
        <strain evidence="13">cv. DH0086</strain>
    </source>
</reference>
<feature type="repeat" description="WD" evidence="10">
    <location>
        <begin position="120"/>
        <end position="154"/>
    </location>
</feature>
<keyword evidence="8" id="KW-0131">Cell cycle</keyword>
<dbReference type="GO" id="GO:0051301">
    <property type="term" value="P:cell division"/>
    <property type="evidence" value="ECO:0007669"/>
    <property type="project" value="UniProtKB-KW"/>
</dbReference>
<keyword evidence="3 10" id="KW-0853">WD repeat</keyword>
<comment type="similarity">
    <text evidence="1">Belongs to the mTERF family.</text>
</comment>
<dbReference type="Pfam" id="PF12894">
    <property type="entry name" value="ANAPC4_WD40"/>
    <property type="match status" value="1"/>
</dbReference>
<dbReference type="SMART" id="SM00320">
    <property type="entry name" value="WD40"/>
    <property type="match status" value="5"/>
</dbReference>
<dbReference type="GO" id="GO:1990757">
    <property type="term" value="F:ubiquitin ligase activator activity"/>
    <property type="evidence" value="ECO:0007669"/>
    <property type="project" value="TreeGrafter"/>
</dbReference>
<dbReference type="Gene3D" id="1.25.70.10">
    <property type="entry name" value="Transcription termination factor 3, mitochondrial"/>
    <property type="match status" value="1"/>
</dbReference>